<name>A0ABU5UCU6_9CYAN</name>
<keyword evidence="3" id="KW-1185">Reference proteome</keyword>
<evidence type="ECO:0000313" key="3">
    <source>
        <dbReference type="Proteomes" id="UP001302120"/>
    </source>
</evidence>
<dbReference type="Pfam" id="PF13477">
    <property type="entry name" value="Glyco_trans_4_2"/>
    <property type="match status" value="1"/>
</dbReference>
<dbReference type="InterPro" id="IPR028098">
    <property type="entry name" value="Glyco_trans_4-like_N"/>
</dbReference>
<dbReference type="PANTHER" id="PTHR12526">
    <property type="entry name" value="GLYCOSYLTRANSFERASE"/>
    <property type="match status" value="1"/>
</dbReference>
<feature type="domain" description="Glycosyltransferase subfamily 4-like N-terminal" evidence="1">
    <location>
        <begin position="4"/>
        <end position="143"/>
    </location>
</feature>
<keyword evidence="2" id="KW-0328">Glycosyltransferase</keyword>
<dbReference type="EC" id="2.4.-.-" evidence="2"/>
<dbReference type="PANTHER" id="PTHR12526:SF638">
    <property type="entry name" value="SPORE COAT PROTEIN SA"/>
    <property type="match status" value="1"/>
</dbReference>
<dbReference type="CDD" id="cd03801">
    <property type="entry name" value="GT4_PimA-like"/>
    <property type="match status" value="1"/>
</dbReference>
<dbReference type="SUPFAM" id="SSF53756">
    <property type="entry name" value="UDP-Glycosyltransferase/glycogen phosphorylase"/>
    <property type="match status" value="1"/>
</dbReference>
<keyword evidence="2" id="KW-0808">Transferase</keyword>
<accession>A0ABU5UCU6</accession>
<dbReference type="Proteomes" id="UP001302120">
    <property type="component" value="Unassembled WGS sequence"/>
</dbReference>
<proteinExistence type="predicted"/>
<dbReference type="Gene3D" id="3.40.50.2000">
    <property type="entry name" value="Glycogen Phosphorylase B"/>
    <property type="match status" value="2"/>
</dbReference>
<sequence length="365" mass="42125">MKIKVALLHFGFKEYTTELANGLVNYVDLTLIQQEKNTQDCREVLDPRISVLTFKKPDMRYPSNILAMKEMMRLIRKVQPDILHVQEINDIWYLLTTLFNQIPPLVTTIHDISSHPGDGKKVFGSDYTRPIAFYRSQQLIVHTQQQKTTLNQKFSIPNEKVTVLPHGEIGSWYKRHKHNNSAPKEPYTLLFFGRIWPYKGLKYLLEAMPLIAEQIPEIKLIIAGRGENMEQYFPDGYDPQRYDILNHFITNQDVISLFQRSTITILPYIEASQSGVAAVSYGMGTPVIAFDVGGLSEIVHHQEDGLLVPLRNVKALAEAIISLLKNQELYNQMRKKIMARCQEDLNWKNIAEQTVEVYHRLSKTK</sequence>
<dbReference type="RefSeq" id="WP_323194584.1">
    <property type="nucleotide sequence ID" value="NZ_JAYGHG010000002.1"/>
</dbReference>
<dbReference type="GO" id="GO:0016757">
    <property type="term" value="F:glycosyltransferase activity"/>
    <property type="evidence" value="ECO:0007669"/>
    <property type="project" value="UniProtKB-KW"/>
</dbReference>
<organism evidence="2 3">
    <name type="scientific">Nodularia harveyana UHCC-0300</name>
    <dbReference type="NCBI Taxonomy" id="2974287"/>
    <lineage>
        <taxon>Bacteria</taxon>
        <taxon>Bacillati</taxon>
        <taxon>Cyanobacteriota</taxon>
        <taxon>Cyanophyceae</taxon>
        <taxon>Nostocales</taxon>
        <taxon>Nodulariaceae</taxon>
        <taxon>Nodularia</taxon>
    </lineage>
</organism>
<evidence type="ECO:0000313" key="2">
    <source>
        <dbReference type="EMBL" id="MEA5580246.1"/>
    </source>
</evidence>
<reference evidence="2 3" key="1">
    <citation type="submission" date="2023-12" db="EMBL/GenBank/DDBJ databases">
        <title>Baltic Sea Cyanobacteria.</title>
        <authorList>
            <person name="Delbaje E."/>
            <person name="Fewer D.P."/>
            <person name="Shishido T.K."/>
        </authorList>
    </citation>
    <scope>NUCLEOTIDE SEQUENCE [LARGE SCALE GENOMIC DNA]</scope>
    <source>
        <strain evidence="2 3">UHCC-0300</strain>
    </source>
</reference>
<comment type="caution">
    <text evidence="2">The sequence shown here is derived from an EMBL/GenBank/DDBJ whole genome shotgun (WGS) entry which is preliminary data.</text>
</comment>
<gene>
    <name evidence="2" type="ORF">VB620_02705</name>
</gene>
<dbReference type="EMBL" id="JAYGHG010000002">
    <property type="protein sequence ID" value="MEA5580246.1"/>
    <property type="molecule type" value="Genomic_DNA"/>
</dbReference>
<protein>
    <submittedName>
        <fullName evidence="2">Glycosyltransferase family 4 protein</fullName>
        <ecNumber evidence="2">2.4.-.-</ecNumber>
    </submittedName>
</protein>
<evidence type="ECO:0000259" key="1">
    <source>
        <dbReference type="Pfam" id="PF13477"/>
    </source>
</evidence>
<dbReference type="Pfam" id="PF13692">
    <property type="entry name" value="Glyco_trans_1_4"/>
    <property type="match status" value="1"/>
</dbReference>